<dbReference type="InterPro" id="IPR002110">
    <property type="entry name" value="Ankyrin_rpt"/>
</dbReference>
<evidence type="ECO:0000256" key="3">
    <source>
        <dbReference type="PROSITE-ProRule" id="PRU00023"/>
    </source>
</evidence>
<dbReference type="PANTHER" id="PTHR24193:SF121">
    <property type="entry name" value="ADA2A-CONTAINING COMPLEX COMPONENT 3, ISOFORM D"/>
    <property type="match status" value="1"/>
</dbReference>
<dbReference type="SMART" id="SM00248">
    <property type="entry name" value="ANK"/>
    <property type="match status" value="3"/>
</dbReference>
<evidence type="ECO:0000313" key="5">
    <source>
        <dbReference type="EMBL" id="CAE7194543.1"/>
    </source>
</evidence>
<evidence type="ECO:0000256" key="2">
    <source>
        <dbReference type="ARBA" id="ARBA00023043"/>
    </source>
</evidence>
<keyword evidence="1" id="KW-0677">Repeat</keyword>
<dbReference type="GO" id="GO:0000976">
    <property type="term" value="F:transcription cis-regulatory region binding"/>
    <property type="evidence" value="ECO:0007669"/>
    <property type="project" value="TreeGrafter"/>
</dbReference>
<feature type="non-terminal residue" evidence="5">
    <location>
        <position position="1"/>
    </location>
</feature>
<gene>
    <name evidence="5" type="primary">INVS</name>
    <name evidence="5" type="ORF">SPIL2461_LOCUS1608</name>
</gene>
<comment type="caution">
    <text evidence="5">The sequence shown here is derived from an EMBL/GenBank/DDBJ whole genome shotgun (WGS) entry which is preliminary data.</text>
</comment>
<feature type="transmembrane region" description="Helical" evidence="4">
    <location>
        <begin position="635"/>
        <end position="656"/>
    </location>
</feature>
<sequence>MDDIGRESYRRDRLSHYSVQYSVAVAVGAEDSDSGDLFQYGPATFIWNNRRCHGGKFHVDVLNGNDDDVITQLDEASARLDDRFGYTMRYHSKVQRCTGNAIHLAVSRGHLSTVQLLLERRASIDSMTQRDHEDHYDVIHAAVFREGRGGCTDMINYLCSQCANIESVNANGHSCLHLAFQTGNVETIRVVQQACRMGHAVQNEQDADVNFDWPHRLQTPLERGIQFGKLSAQALAELAPINGSSLRTFIHYAPECIPMFMSCALEKQQSGGRVMQLMAQQLTSKELAQLVRDRPEVASTLLNILSATPETMGSGPAGDEGWHPLPQRVSFASRNSGLRLLQYTNRRLVFYESDSDWLFDADSREAPDWHRKIISVKYPPMLEASFSVCYVPNLISPAFFSALCSHAGGPAAESVFGCKPIQAAVSFAFSNGPVLTDSLQFNAACWGLFLLVLETISRHELSVESDKRNFDVQMNEGVFGPSFLAEDQRCNIHLNEGLGLPRLCSGVVADWIIAKGIVDLVLEAFQLYGCAATFQVSSYFTADNLWDLIRSILPLALVVGYQNRLLHLLIVLIYWKGLLPALMFTIICFAALTHAMYTVQVSPSYLWPETIYDVFTKLIVQGLPEQLPEDRLELMLLYGGVLFFSIFVLNIFIGVIGEQYSNERDLSTQKFLGLRASSCLTFMLRASVIPCNLCSSVTAGILGCTCTVAALLLQISAVAKGWQLPGIVQFQAFLACQMTICLCAFQCRGMPWPSLPTTMGYMALHPSARSSDRR</sequence>
<dbReference type="PROSITE" id="PS50297">
    <property type="entry name" value="ANK_REP_REGION"/>
    <property type="match status" value="1"/>
</dbReference>
<dbReference type="InterPro" id="IPR050663">
    <property type="entry name" value="Ankyrin-SOCS_Box"/>
</dbReference>
<dbReference type="GO" id="GO:0005634">
    <property type="term" value="C:nucleus"/>
    <property type="evidence" value="ECO:0007669"/>
    <property type="project" value="TreeGrafter"/>
</dbReference>
<keyword evidence="4" id="KW-0472">Membrane</keyword>
<keyword evidence="4" id="KW-1133">Transmembrane helix</keyword>
<evidence type="ECO:0000313" key="6">
    <source>
        <dbReference type="Proteomes" id="UP000649617"/>
    </source>
</evidence>
<dbReference type="GO" id="GO:0045944">
    <property type="term" value="P:positive regulation of transcription by RNA polymerase II"/>
    <property type="evidence" value="ECO:0007669"/>
    <property type="project" value="TreeGrafter"/>
</dbReference>
<feature type="transmembrane region" description="Helical" evidence="4">
    <location>
        <begin position="581"/>
        <end position="599"/>
    </location>
</feature>
<name>A0A812IZL8_SYMPI</name>
<dbReference type="EMBL" id="CAJNIZ010001575">
    <property type="protein sequence ID" value="CAE7194543.1"/>
    <property type="molecule type" value="Genomic_DNA"/>
</dbReference>
<dbReference type="InterPro" id="IPR036770">
    <property type="entry name" value="Ankyrin_rpt-contain_sf"/>
</dbReference>
<organism evidence="5 6">
    <name type="scientific">Symbiodinium pilosum</name>
    <name type="common">Dinoflagellate</name>
    <dbReference type="NCBI Taxonomy" id="2952"/>
    <lineage>
        <taxon>Eukaryota</taxon>
        <taxon>Sar</taxon>
        <taxon>Alveolata</taxon>
        <taxon>Dinophyceae</taxon>
        <taxon>Suessiales</taxon>
        <taxon>Symbiodiniaceae</taxon>
        <taxon>Symbiodinium</taxon>
    </lineage>
</organism>
<dbReference type="SUPFAM" id="SSF48403">
    <property type="entry name" value="Ankyrin repeat"/>
    <property type="match status" value="1"/>
</dbReference>
<dbReference type="PROSITE" id="PS50088">
    <property type="entry name" value="ANK_REPEAT"/>
    <property type="match status" value="1"/>
</dbReference>
<feature type="transmembrane region" description="Helical" evidence="4">
    <location>
        <begin position="693"/>
        <end position="715"/>
    </location>
</feature>
<evidence type="ECO:0000256" key="4">
    <source>
        <dbReference type="SAM" id="Phobius"/>
    </source>
</evidence>
<keyword evidence="2 3" id="KW-0040">ANK repeat</keyword>
<accession>A0A812IZL8</accession>
<dbReference type="Gene3D" id="1.25.40.20">
    <property type="entry name" value="Ankyrin repeat-containing domain"/>
    <property type="match status" value="1"/>
</dbReference>
<protein>
    <submittedName>
        <fullName evidence="5">INVS protein</fullName>
    </submittedName>
</protein>
<dbReference type="Proteomes" id="UP000649617">
    <property type="component" value="Unassembled WGS sequence"/>
</dbReference>
<feature type="transmembrane region" description="Helical" evidence="4">
    <location>
        <begin position="727"/>
        <end position="745"/>
    </location>
</feature>
<dbReference type="PANTHER" id="PTHR24193">
    <property type="entry name" value="ANKYRIN REPEAT PROTEIN"/>
    <property type="match status" value="1"/>
</dbReference>
<proteinExistence type="predicted"/>
<dbReference type="AlphaFoldDB" id="A0A812IZL8"/>
<keyword evidence="6" id="KW-1185">Reference proteome</keyword>
<feature type="repeat" description="ANK" evidence="3">
    <location>
        <begin position="100"/>
        <end position="129"/>
    </location>
</feature>
<dbReference type="OrthoDB" id="194358at2759"/>
<dbReference type="Pfam" id="PF12796">
    <property type="entry name" value="Ank_2"/>
    <property type="match status" value="1"/>
</dbReference>
<evidence type="ECO:0000256" key="1">
    <source>
        <dbReference type="ARBA" id="ARBA00022737"/>
    </source>
</evidence>
<keyword evidence="4" id="KW-0812">Transmembrane</keyword>
<reference evidence="5" key="1">
    <citation type="submission" date="2021-02" db="EMBL/GenBank/DDBJ databases">
        <authorList>
            <person name="Dougan E. K."/>
            <person name="Rhodes N."/>
            <person name="Thang M."/>
            <person name="Chan C."/>
        </authorList>
    </citation>
    <scope>NUCLEOTIDE SEQUENCE</scope>
</reference>